<dbReference type="PANTHER" id="PTHR22437">
    <property type="entry name" value="WINGED HELIX DOMAIN-CONTAINING PROTEIN"/>
    <property type="match status" value="1"/>
</dbReference>
<feature type="region of interest" description="Disordered" evidence="1">
    <location>
        <begin position="392"/>
        <end position="486"/>
    </location>
</feature>
<protein>
    <submittedName>
        <fullName evidence="3">Storkhead-box protein 1</fullName>
    </submittedName>
</protein>
<feature type="compositionally biased region" description="Polar residues" evidence="1">
    <location>
        <begin position="426"/>
        <end position="448"/>
    </location>
</feature>
<dbReference type="InterPro" id="IPR019391">
    <property type="entry name" value="Storkhead-box_WHD"/>
</dbReference>
<feature type="compositionally biased region" description="Polar residues" evidence="1">
    <location>
        <begin position="502"/>
        <end position="519"/>
    </location>
</feature>
<proteinExistence type="predicted"/>
<feature type="region of interest" description="Disordered" evidence="1">
    <location>
        <begin position="500"/>
        <end position="519"/>
    </location>
</feature>
<name>A0A146M216_LYGHE</name>
<accession>A0A146M216</accession>
<dbReference type="GO" id="GO:0005634">
    <property type="term" value="C:nucleus"/>
    <property type="evidence" value="ECO:0007669"/>
    <property type="project" value="TreeGrafter"/>
</dbReference>
<feature type="region of interest" description="Disordered" evidence="1">
    <location>
        <begin position="541"/>
        <end position="584"/>
    </location>
</feature>
<feature type="compositionally biased region" description="Low complexity" evidence="1">
    <location>
        <begin position="476"/>
        <end position="486"/>
    </location>
</feature>
<gene>
    <name evidence="3" type="primary">STOX1</name>
    <name evidence="3" type="ORF">g.61337</name>
</gene>
<dbReference type="GO" id="GO:0000977">
    <property type="term" value="F:RNA polymerase II transcription regulatory region sequence-specific DNA binding"/>
    <property type="evidence" value="ECO:0007669"/>
    <property type="project" value="TreeGrafter"/>
</dbReference>
<evidence type="ECO:0000313" key="3">
    <source>
        <dbReference type="EMBL" id="JAQ13838.1"/>
    </source>
</evidence>
<evidence type="ECO:0000259" key="2">
    <source>
        <dbReference type="Pfam" id="PF10264"/>
    </source>
</evidence>
<organism evidence="3">
    <name type="scientific">Lygus hesperus</name>
    <name type="common">Western plant bug</name>
    <dbReference type="NCBI Taxonomy" id="30085"/>
    <lineage>
        <taxon>Eukaryota</taxon>
        <taxon>Metazoa</taxon>
        <taxon>Ecdysozoa</taxon>
        <taxon>Arthropoda</taxon>
        <taxon>Hexapoda</taxon>
        <taxon>Insecta</taxon>
        <taxon>Pterygota</taxon>
        <taxon>Neoptera</taxon>
        <taxon>Paraneoptera</taxon>
        <taxon>Hemiptera</taxon>
        <taxon>Heteroptera</taxon>
        <taxon>Panheteroptera</taxon>
        <taxon>Cimicomorpha</taxon>
        <taxon>Miridae</taxon>
        <taxon>Mirini</taxon>
        <taxon>Lygus</taxon>
    </lineage>
</organism>
<reference evidence="3" key="1">
    <citation type="journal article" date="2016" name="Gigascience">
        <title>De novo construction of an expanded transcriptome assembly for the western tarnished plant bug, Lygus hesperus.</title>
        <authorList>
            <person name="Tassone E.E."/>
            <person name="Geib S.M."/>
            <person name="Hall B."/>
            <person name="Fabrick J.A."/>
            <person name="Brent C.S."/>
            <person name="Hull J.J."/>
        </authorList>
    </citation>
    <scope>NUCLEOTIDE SEQUENCE</scope>
</reference>
<feature type="compositionally biased region" description="Low complexity" evidence="1">
    <location>
        <begin position="408"/>
        <end position="425"/>
    </location>
</feature>
<sequence length="787" mass="85995">MSGQITGKAQCLSLLQDCLALQLQRIGPPSARSPAAAVPSKDSQYWMYDSGYLIFQGFLEANLKCFWDGSLVAAVKGLEFMGYVCPGVLLVTGSPPSLHLIRSAWSRSVLKPPPNYLITLLGDVEDCTVSKVRQASFTPLSDAVCWVILQLGAAGQVAVLETIRSAIKSSFPSIEIPSTHQLYDTLADLTATNKVYQTAQGYFVATPDSVRLTEAATGGRNLLLSQAEAAALVHGEIVTIREGHKTHQSIQTNLADVICGGNKNDKTLYPRAVSRGTYHRKLERRHSMRLLGSSRKLSTLHRAGSVRLLHHNISTEIPSKKCSLLSKIFRWPRKHVPAGSYSSPSLTEQTPPVEWFNSSVLNCRSVGTQTLVKERSADGSDWVSECGTIRSRRRSMSTSRLPRRRSRAPSISPSRPSSPSTPSSSKTVLCNTTPKAMSSASSGYNSLPRSHKSRAKSVAASSQSSPKAPPRHPKSSHSSIKVEVSSNPANGIMADTKVDARMTSSSNDPSAMLTTTINGPNSTKIYLQQQNSPMRSVITFEKARKSSPRESPSEVKVAQEEERSKPESRRSRRPLSLYQQKEATKDTTIKSKVNISQLENNLKMKFPSTETIQLEEKLLTTEEKNNKNIFNKKNVFDSVNLSIKAGSLVDVAHADERLNNIKKASFSLSPLQPALSSDRVLENLNIKNIFKDNGPGSPTKIEDKNLCFGPPNKMNQQAEKSIDIPLKSGENELCPFPSLSDLSLHFTSLAAQNILNGVSINSIDTLVEVNMAAEKHNNSIHTDLGVV</sequence>
<dbReference type="GO" id="GO:0006357">
    <property type="term" value="P:regulation of transcription by RNA polymerase II"/>
    <property type="evidence" value="ECO:0007669"/>
    <property type="project" value="InterPro"/>
</dbReference>
<feature type="domain" description="Winged helix Storkhead-box1" evidence="2">
    <location>
        <begin position="129"/>
        <end position="207"/>
    </location>
</feature>
<evidence type="ECO:0000256" key="1">
    <source>
        <dbReference type="SAM" id="MobiDB-lite"/>
    </source>
</evidence>
<feature type="compositionally biased region" description="Basic residues" evidence="1">
    <location>
        <begin position="392"/>
        <end position="407"/>
    </location>
</feature>
<dbReference type="GO" id="GO:0005737">
    <property type="term" value="C:cytoplasm"/>
    <property type="evidence" value="ECO:0007669"/>
    <property type="project" value="TreeGrafter"/>
</dbReference>
<feature type="compositionally biased region" description="Low complexity" evidence="1">
    <location>
        <begin position="456"/>
        <end position="466"/>
    </location>
</feature>
<feature type="compositionally biased region" description="Basic and acidic residues" evidence="1">
    <location>
        <begin position="541"/>
        <end position="569"/>
    </location>
</feature>
<dbReference type="PANTHER" id="PTHR22437:SF0">
    <property type="entry name" value="FI21431P1"/>
    <property type="match status" value="1"/>
</dbReference>
<dbReference type="AlphaFoldDB" id="A0A146M216"/>
<dbReference type="InterPro" id="IPR040126">
    <property type="entry name" value="STOX1/2"/>
</dbReference>
<dbReference type="Pfam" id="PF10264">
    <property type="entry name" value="WHD_Storkhead"/>
    <property type="match status" value="1"/>
</dbReference>
<dbReference type="EMBL" id="GDHC01004791">
    <property type="protein sequence ID" value="JAQ13838.1"/>
    <property type="molecule type" value="Transcribed_RNA"/>
</dbReference>